<evidence type="ECO:0008006" key="3">
    <source>
        <dbReference type="Google" id="ProtNLM"/>
    </source>
</evidence>
<evidence type="ECO:0000313" key="1">
    <source>
        <dbReference type="EMBL" id="KXX66269.1"/>
    </source>
</evidence>
<name>A0ABR5VL81_MARGR</name>
<comment type="caution">
    <text evidence="1">The sequence shown here is derived from an EMBL/GenBank/DDBJ whole genome shotgun (WGS) entry which is preliminary data.</text>
</comment>
<accession>A0ABR5VL81</accession>
<reference evidence="1 2" key="1">
    <citation type="submission" date="2016-02" db="EMBL/GenBank/DDBJ databases">
        <title>Genome sequence of Marichromatium gracile YL-28, a purple sulfur bacterium.</title>
        <authorList>
            <person name="Zhao C."/>
            <person name="Hong X."/>
            <person name="Chen S."/>
            <person name="Yang S."/>
        </authorList>
    </citation>
    <scope>NUCLEOTIDE SEQUENCE [LARGE SCALE GENOMIC DNA]</scope>
    <source>
        <strain evidence="1 2">YL28</strain>
    </source>
</reference>
<sequence>MMLDDLRTLLSDLPSDASRADYVEAIVTRNLLGKRTKKTRELARRHLTALYGLDTGNALFRALRCLWPLDEAAQPLLALVVALARDPLLRLTRRLVVEKEIGTPIPREAIERCLAQDDPDRFSEASLQSFARNTSGTWSAAGFLTGRDPKIRSTPVVRPANVTLCLFLGYLEGQTGQRLFSSSWIQLLGRSPDELEALASSASHRGHLVLMNAGGVKEVRFPGYLTAEEERLRQEISSVL</sequence>
<organism evidence="1 2">
    <name type="scientific">Marichromatium gracile</name>
    <name type="common">Chromatium gracile</name>
    <dbReference type="NCBI Taxonomy" id="1048"/>
    <lineage>
        <taxon>Bacteria</taxon>
        <taxon>Pseudomonadati</taxon>
        <taxon>Pseudomonadota</taxon>
        <taxon>Gammaproteobacteria</taxon>
        <taxon>Chromatiales</taxon>
        <taxon>Chromatiaceae</taxon>
        <taxon>Marichromatium</taxon>
    </lineage>
</organism>
<dbReference type="Proteomes" id="UP000075766">
    <property type="component" value="Unassembled WGS sequence"/>
</dbReference>
<proteinExistence type="predicted"/>
<dbReference type="EMBL" id="LSYU01000002">
    <property type="protein sequence ID" value="KXX66269.1"/>
    <property type="molecule type" value="Genomic_DNA"/>
</dbReference>
<gene>
    <name evidence="1" type="ORF">AY586_05820</name>
</gene>
<evidence type="ECO:0000313" key="2">
    <source>
        <dbReference type="Proteomes" id="UP000075766"/>
    </source>
</evidence>
<keyword evidence="2" id="KW-1185">Reference proteome</keyword>
<protein>
    <recommendedName>
        <fullName evidence="3">Inner membrane protein DUF1819</fullName>
    </recommendedName>
</protein>